<evidence type="ECO:0000259" key="6">
    <source>
        <dbReference type="Pfam" id="PF00149"/>
    </source>
</evidence>
<keyword evidence="1" id="KW-1003">Cell membrane</keyword>
<dbReference type="InterPro" id="IPR043461">
    <property type="entry name" value="LpxH-like"/>
</dbReference>
<evidence type="ECO:0000256" key="2">
    <source>
        <dbReference type="ARBA" id="ARBA00022519"/>
    </source>
</evidence>
<dbReference type="GO" id="GO:0008758">
    <property type="term" value="F:UDP-2,3-diacylglucosamine hydrolase activity"/>
    <property type="evidence" value="ECO:0007669"/>
    <property type="project" value="TreeGrafter"/>
</dbReference>
<dbReference type="Proteomes" id="UP000260351">
    <property type="component" value="Unassembled WGS sequence"/>
</dbReference>
<comment type="caution">
    <text evidence="7">The sequence shown here is derived from an EMBL/GenBank/DDBJ whole genome shotgun (WGS) entry which is preliminary data.</text>
</comment>
<keyword evidence="3" id="KW-0479">Metal-binding</keyword>
<dbReference type="OrthoDB" id="9802481at2"/>
<dbReference type="GO" id="GO:0016020">
    <property type="term" value="C:membrane"/>
    <property type="evidence" value="ECO:0007669"/>
    <property type="project" value="GOC"/>
</dbReference>
<dbReference type="GO" id="GO:0046872">
    <property type="term" value="F:metal ion binding"/>
    <property type="evidence" value="ECO:0007669"/>
    <property type="project" value="UniProtKB-KW"/>
</dbReference>
<evidence type="ECO:0000256" key="3">
    <source>
        <dbReference type="ARBA" id="ARBA00022723"/>
    </source>
</evidence>
<keyword evidence="5" id="KW-0464">Manganese</keyword>
<sequence length="276" mass="31626">MTQRNPFPFKRNVRTIWISDVHLGFPGCSADYLLDFIREMRCETLYLVGDIVDFWYLKKKRYWPQSHNNVIRSLLGKAKHDTRVVFVPGNHDEAMRHYDGMTIGNIELINEIVHETADGRRLLVLHGDQFDAAVVSSPLLGLIGSRLYDGLLKLNRLVNWVRTKMGRDHWSLAAYLKQRVKKAVKFMSNFEEAVRRSAEKNEVDGLVCGHIHRPEIAVGEDVIYLNCGDWVESCTALIEHHDGTIELIRSSDVQEVVKRLPPRRQTSPTPDAVKAA</sequence>
<dbReference type="InterPro" id="IPR004843">
    <property type="entry name" value="Calcineurin-like_PHP"/>
</dbReference>
<dbReference type="Gene3D" id="3.60.21.10">
    <property type="match status" value="1"/>
</dbReference>
<name>A0A3E1K5P8_9GAMM</name>
<protein>
    <submittedName>
        <fullName evidence="7">UDP-2,3-diacylglucosamine diphosphatase</fullName>
    </submittedName>
</protein>
<dbReference type="Pfam" id="PF00149">
    <property type="entry name" value="Metallophos"/>
    <property type="match status" value="1"/>
</dbReference>
<dbReference type="PANTHER" id="PTHR34990">
    <property type="entry name" value="UDP-2,3-DIACYLGLUCOSAMINE HYDROLASE-RELATED"/>
    <property type="match status" value="1"/>
</dbReference>
<dbReference type="InterPro" id="IPR029052">
    <property type="entry name" value="Metallo-depent_PP-like"/>
</dbReference>
<evidence type="ECO:0000256" key="1">
    <source>
        <dbReference type="ARBA" id="ARBA00022475"/>
    </source>
</evidence>
<evidence type="ECO:0000313" key="7">
    <source>
        <dbReference type="EMBL" id="RFF29256.1"/>
    </source>
</evidence>
<keyword evidence="8" id="KW-1185">Reference proteome</keyword>
<feature type="domain" description="Calcineurin-like phosphoesterase" evidence="6">
    <location>
        <begin position="14"/>
        <end position="214"/>
    </location>
</feature>
<accession>A0A3E1K5P8</accession>
<dbReference type="CDD" id="cd07398">
    <property type="entry name" value="MPP_YbbF-LpxH"/>
    <property type="match status" value="1"/>
</dbReference>
<dbReference type="AlphaFoldDB" id="A0A3E1K5P8"/>
<evidence type="ECO:0000313" key="8">
    <source>
        <dbReference type="Proteomes" id="UP000260351"/>
    </source>
</evidence>
<dbReference type="RefSeq" id="WP_116651811.1">
    <property type="nucleotide sequence ID" value="NZ_QUZK01000051.1"/>
</dbReference>
<evidence type="ECO:0000256" key="5">
    <source>
        <dbReference type="ARBA" id="ARBA00023211"/>
    </source>
</evidence>
<dbReference type="EMBL" id="QUZK01000051">
    <property type="protein sequence ID" value="RFF29256.1"/>
    <property type="molecule type" value="Genomic_DNA"/>
</dbReference>
<dbReference type="PANTHER" id="PTHR34990:SF2">
    <property type="entry name" value="BLL8164 PROTEIN"/>
    <property type="match status" value="1"/>
</dbReference>
<proteinExistence type="predicted"/>
<evidence type="ECO:0000256" key="4">
    <source>
        <dbReference type="ARBA" id="ARBA00023136"/>
    </source>
</evidence>
<reference evidence="7 8" key="1">
    <citation type="submission" date="2018-08" db="EMBL/GenBank/DDBJ databases">
        <title>Wenzhouxiangella salilacus sp. nov., a novel bacterium isolated from a saline lake in Xinjiang Province, China.</title>
        <authorList>
            <person name="Han S."/>
        </authorList>
    </citation>
    <scope>NUCLEOTIDE SEQUENCE [LARGE SCALE GENOMIC DNA]</scope>
    <source>
        <strain evidence="7 8">XDB06</strain>
    </source>
</reference>
<keyword evidence="2" id="KW-0997">Cell inner membrane</keyword>
<organism evidence="7 8">
    <name type="scientific">Wenzhouxiangella sediminis</name>
    <dbReference type="NCBI Taxonomy" id="1792836"/>
    <lineage>
        <taxon>Bacteria</taxon>
        <taxon>Pseudomonadati</taxon>
        <taxon>Pseudomonadota</taxon>
        <taxon>Gammaproteobacteria</taxon>
        <taxon>Chromatiales</taxon>
        <taxon>Wenzhouxiangellaceae</taxon>
        <taxon>Wenzhouxiangella</taxon>
    </lineage>
</organism>
<gene>
    <name evidence="7" type="ORF">DZC52_14240</name>
</gene>
<dbReference type="SUPFAM" id="SSF56300">
    <property type="entry name" value="Metallo-dependent phosphatases"/>
    <property type="match status" value="1"/>
</dbReference>
<keyword evidence="4" id="KW-0472">Membrane</keyword>
<dbReference type="GO" id="GO:0009245">
    <property type="term" value="P:lipid A biosynthetic process"/>
    <property type="evidence" value="ECO:0007669"/>
    <property type="project" value="TreeGrafter"/>
</dbReference>